<dbReference type="RefSeq" id="WP_194214014.1">
    <property type="nucleotide sequence ID" value="NZ_CP061205.1"/>
</dbReference>
<feature type="transmembrane region" description="Helical" evidence="5">
    <location>
        <begin position="87"/>
        <end position="106"/>
    </location>
</feature>
<evidence type="ECO:0000259" key="6">
    <source>
        <dbReference type="Pfam" id="PF04932"/>
    </source>
</evidence>
<evidence type="ECO:0000313" key="7">
    <source>
        <dbReference type="EMBL" id="MFC3052318.1"/>
    </source>
</evidence>
<evidence type="ECO:0000256" key="2">
    <source>
        <dbReference type="ARBA" id="ARBA00022692"/>
    </source>
</evidence>
<dbReference type="PANTHER" id="PTHR37422">
    <property type="entry name" value="TEICHURONIC ACID BIOSYNTHESIS PROTEIN TUAE"/>
    <property type="match status" value="1"/>
</dbReference>
<feature type="domain" description="O-antigen ligase-related" evidence="6">
    <location>
        <begin position="96"/>
        <end position="242"/>
    </location>
</feature>
<evidence type="ECO:0000256" key="4">
    <source>
        <dbReference type="ARBA" id="ARBA00023136"/>
    </source>
</evidence>
<gene>
    <name evidence="7" type="ORF">ACFOKA_10420</name>
</gene>
<feature type="transmembrane region" description="Helical" evidence="5">
    <location>
        <begin position="112"/>
        <end position="132"/>
    </location>
</feature>
<protein>
    <submittedName>
        <fullName evidence="7">O-antigen ligase family protein</fullName>
    </submittedName>
</protein>
<feature type="transmembrane region" description="Helical" evidence="5">
    <location>
        <begin position="229"/>
        <end position="252"/>
    </location>
</feature>
<dbReference type="InterPro" id="IPR007016">
    <property type="entry name" value="O-antigen_ligase-rel_domated"/>
</dbReference>
<keyword evidence="4 5" id="KW-0472">Membrane</keyword>
<feature type="transmembrane region" description="Helical" evidence="5">
    <location>
        <begin position="264"/>
        <end position="282"/>
    </location>
</feature>
<feature type="transmembrane region" description="Helical" evidence="5">
    <location>
        <begin position="144"/>
        <end position="163"/>
    </location>
</feature>
<comment type="caution">
    <text evidence="7">The sequence shown here is derived from an EMBL/GenBank/DDBJ whole genome shotgun (WGS) entry which is preliminary data.</text>
</comment>
<dbReference type="PANTHER" id="PTHR37422:SF23">
    <property type="entry name" value="TEICHURONIC ACID BIOSYNTHESIS PROTEIN TUAE"/>
    <property type="match status" value="1"/>
</dbReference>
<proteinExistence type="predicted"/>
<name>A0ABV7D5L9_9PROT</name>
<organism evidence="7 8">
    <name type="scientific">Kordiimonas pumila</name>
    <dbReference type="NCBI Taxonomy" id="2161677"/>
    <lineage>
        <taxon>Bacteria</taxon>
        <taxon>Pseudomonadati</taxon>
        <taxon>Pseudomonadota</taxon>
        <taxon>Alphaproteobacteria</taxon>
        <taxon>Kordiimonadales</taxon>
        <taxon>Kordiimonadaceae</taxon>
        <taxon>Kordiimonas</taxon>
    </lineage>
</organism>
<feature type="transmembrane region" description="Helical" evidence="5">
    <location>
        <begin position="46"/>
        <end position="66"/>
    </location>
</feature>
<evidence type="ECO:0000313" key="8">
    <source>
        <dbReference type="Proteomes" id="UP001595444"/>
    </source>
</evidence>
<keyword evidence="2 5" id="KW-0812">Transmembrane</keyword>
<sequence length="315" mass="35496">MISLIVTAYCVYGLIVYFSGNGYVLWYERQASFGALTSTFVNRNSFAAYAGIGVQCMLAYMLWTYTHKTEMHVTIKDKIIQFLTQDLTKNVMIALSLIILLSGLFLTASRAGIMTSLAGSLLLIMLSTLKATPNPSDVTKRNKHYFFIASLTALALLTFNLSGELFSNRMNTLNYNDMRFLAYPIMMDTIAENPIKGIGIGTFVEYFSQYRPEEMPRYFNKGHNDVLEIIMTAGLFAGGLFILSFLFITIWMFYSAFKSVEHKIFLFLGGTVSIQMGLHSLVDFPLQMPAISYFFTSILAACAFILARERSKRPL</sequence>
<dbReference type="GO" id="GO:0016874">
    <property type="term" value="F:ligase activity"/>
    <property type="evidence" value="ECO:0007669"/>
    <property type="project" value="UniProtKB-KW"/>
</dbReference>
<comment type="subcellular location">
    <subcellularLocation>
        <location evidence="1">Membrane</location>
        <topology evidence="1">Multi-pass membrane protein</topology>
    </subcellularLocation>
</comment>
<keyword evidence="8" id="KW-1185">Reference proteome</keyword>
<dbReference type="InterPro" id="IPR051533">
    <property type="entry name" value="WaaL-like"/>
</dbReference>
<accession>A0ABV7D5L9</accession>
<dbReference type="Pfam" id="PF04932">
    <property type="entry name" value="Wzy_C"/>
    <property type="match status" value="1"/>
</dbReference>
<keyword evidence="7" id="KW-0436">Ligase</keyword>
<reference evidence="8" key="1">
    <citation type="journal article" date="2019" name="Int. J. Syst. Evol. Microbiol.">
        <title>The Global Catalogue of Microorganisms (GCM) 10K type strain sequencing project: providing services to taxonomists for standard genome sequencing and annotation.</title>
        <authorList>
            <consortium name="The Broad Institute Genomics Platform"/>
            <consortium name="The Broad Institute Genome Sequencing Center for Infectious Disease"/>
            <person name="Wu L."/>
            <person name="Ma J."/>
        </authorList>
    </citation>
    <scope>NUCLEOTIDE SEQUENCE [LARGE SCALE GENOMIC DNA]</scope>
    <source>
        <strain evidence="8">KCTC 62164</strain>
    </source>
</reference>
<dbReference type="EMBL" id="JBHRSL010000010">
    <property type="protein sequence ID" value="MFC3052318.1"/>
    <property type="molecule type" value="Genomic_DNA"/>
</dbReference>
<feature type="transmembrane region" description="Helical" evidence="5">
    <location>
        <begin position="288"/>
        <end position="307"/>
    </location>
</feature>
<dbReference type="Proteomes" id="UP001595444">
    <property type="component" value="Unassembled WGS sequence"/>
</dbReference>
<evidence type="ECO:0000256" key="1">
    <source>
        <dbReference type="ARBA" id="ARBA00004141"/>
    </source>
</evidence>
<keyword evidence="3 5" id="KW-1133">Transmembrane helix</keyword>
<evidence type="ECO:0000256" key="5">
    <source>
        <dbReference type="SAM" id="Phobius"/>
    </source>
</evidence>
<evidence type="ECO:0000256" key="3">
    <source>
        <dbReference type="ARBA" id="ARBA00022989"/>
    </source>
</evidence>
<feature type="transmembrane region" description="Helical" evidence="5">
    <location>
        <begin position="7"/>
        <end position="26"/>
    </location>
</feature>